<dbReference type="WBParaSite" id="JU765_v2.g13619.t1">
    <property type="protein sequence ID" value="JU765_v2.g13619.t1"/>
    <property type="gene ID" value="JU765_v2.g13619"/>
</dbReference>
<sequence length="174" mass="20966">MTVFKMTHVHRYLMAPQNGITAGIFKFCPNFRMLRLSWTANSPRSEGMEQFVEEYLPKIRENNPQIKYFLHRSYVEWDPWVVGEFQWNRFRKRRVVFKTKHQILALVEEMAIGGDYREGQKRRVQTRLPRGQELWSTETLGHDVYKVESKWKGDSPNPDEITVENHPHYLHRKF</sequence>
<reference evidence="2" key="1">
    <citation type="submission" date="2022-11" db="UniProtKB">
        <authorList>
            <consortium name="WormBaseParasite"/>
        </authorList>
    </citation>
    <scope>IDENTIFICATION</scope>
</reference>
<proteinExistence type="predicted"/>
<organism evidence="1 2">
    <name type="scientific">Panagrolaimus sp. JU765</name>
    <dbReference type="NCBI Taxonomy" id="591449"/>
    <lineage>
        <taxon>Eukaryota</taxon>
        <taxon>Metazoa</taxon>
        <taxon>Ecdysozoa</taxon>
        <taxon>Nematoda</taxon>
        <taxon>Chromadorea</taxon>
        <taxon>Rhabditida</taxon>
        <taxon>Tylenchina</taxon>
        <taxon>Panagrolaimomorpha</taxon>
        <taxon>Panagrolaimoidea</taxon>
        <taxon>Panagrolaimidae</taxon>
        <taxon>Panagrolaimus</taxon>
    </lineage>
</organism>
<dbReference type="Proteomes" id="UP000887576">
    <property type="component" value="Unplaced"/>
</dbReference>
<evidence type="ECO:0000313" key="1">
    <source>
        <dbReference type="Proteomes" id="UP000887576"/>
    </source>
</evidence>
<protein>
    <submittedName>
        <fullName evidence="2">Ribosomal protein/NADH dehydrogenase domain-containing protein</fullName>
    </submittedName>
</protein>
<accession>A0AC34Q756</accession>
<evidence type="ECO:0000313" key="2">
    <source>
        <dbReference type="WBParaSite" id="JU765_v2.g13619.t1"/>
    </source>
</evidence>
<name>A0AC34Q756_9BILA</name>